<dbReference type="InterPro" id="IPR025857">
    <property type="entry name" value="MacB_PCD"/>
</dbReference>
<dbReference type="InterPro" id="IPR003838">
    <property type="entry name" value="ABC3_permease_C"/>
</dbReference>
<protein>
    <submittedName>
        <fullName evidence="10">Lipoprotein-releasing system permease protein</fullName>
    </submittedName>
</protein>
<comment type="similarity">
    <text evidence="2">Belongs to the ABC-4 integral membrane protein family. LolC/E subfamily.</text>
</comment>
<dbReference type="GO" id="GO:0044874">
    <property type="term" value="P:lipoprotein localization to outer membrane"/>
    <property type="evidence" value="ECO:0007669"/>
    <property type="project" value="TreeGrafter"/>
</dbReference>
<keyword evidence="6 7" id="KW-0472">Membrane</keyword>
<accession>A0A561PH15</accession>
<evidence type="ECO:0000256" key="2">
    <source>
        <dbReference type="ARBA" id="ARBA00005236"/>
    </source>
</evidence>
<reference evidence="10 11" key="1">
    <citation type="submission" date="2019-06" db="EMBL/GenBank/DDBJ databases">
        <title>Sorghum-associated microbial communities from plants grown in Nebraska, USA.</title>
        <authorList>
            <person name="Schachtman D."/>
        </authorList>
    </citation>
    <scope>NUCLEOTIDE SEQUENCE [LARGE SCALE GENOMIC DNA]</scope>
    <source>
        <strain evidence="10 11">1209</strain>
    </source>
</reference>
<organism evidence="10 11">
    <name type="scientific">Chitinophaga polysaccharea</name>
    <dbReference type="NCBI Taxonomy" id="1293035"/>
    <lineage>
        <taxon>Bacteria</taxon>
        <taxon>Pseudomonadati</taxon>
        <taxon>Bacteroidota</taxon>
        <taxon>Chitinophagia</taxon>
        <taxon>Chitinophagales</taxon>
        <taxon>Chitinophagaceae</taxon>
        <taxon>Chitinophaga</taxon>
    </lineage>
</organism>
<evidence type="ECO:0000256" key="7">
    <source>
        <dbReference type="SAM" id="Phobius"/>
    </source>
</evidence>
<feature type="domain" description="MacB-like periplasmic core" evidence="9">
    <location>
        <begin position="26"/>
        <end position="212"/>
    </location>
</feature>
<feature type="domain" description="ABC3 transporter permease C-terminal" evidence="8">
    <location>
        <begin position="279"/>
        <end position="404"/>
    </location>
</feature>
<evidence type="ECO:0000256" key="1">
    <source>
        <dbReference type="ARBA" id="ARBA00004651"/>
    </source>
</evidence>
<keyword evidence="5 7" id="KW-1133">Transmembrane helix</keyword>
<evidence type="ECO:0000313" key="10">
    <source>
        <dbReference type="EMBL" id="TWF37399.1"/>
    </source>
</evidence>
<comment type="caution">
    <text evidence="10">The sequence shown here is derived from an EMBL/GenBank/DDBJ whole genome shotgun (WGS) entry which is preliminary data.</text>
</comment>
<keyword evidence="11" id="KW-1185">Reference proteome</keyword>
<keyword evidence="10" id="KW-0449">Lipoprotein</keyword>
<dbReference type="EMBL" id="VIWO01000007">
    <property type="protein sequence ID" value="TWF37399.1"/>
    <property type="molecule type" value="Genomic_DNA"/>
</dbReference>
<evidence type="ECO:0000256" key="4">
    <source>
        <dbReference type="ARBA" id="ARBA00022692"/>
    </source>
</evidence>
<evidence type="ECO:0000256" key="5">
    <source>
        <dbReference type="ARBA" id="ARBA00022989"/>
    </source>
</evidence>
<feature type="transmembrane region" description="Helical" evidence="7">
    <location>
        <begin position="374"/>
        <end position="394"/>
    </location>
</feature>
<dbReference type="Proteomes" id="UP000320811">
    <property type="component" value="Unassembled WGS sequence"/>
</dbReference>
<evidence type="ECO:0000313" key="11">
    <source>
        <dbReference type="Proteomes" id="UP000320811"/>
    </source>
</evidence>
<proteinExistence type="inferred from homology"/>
<gene>
    <name evidence="10" type="ORF">FHW36_107335</name>
</gene>
<keyword evidence="3" id="KW-1003">Cell membrane</keyword>
<dbReference type="RefSeq" id="WP_145672496.1">
    <property type="nucleotide sequence ID" value="NZ_VIWO01000007.1"/>
</dbReference>
<feature type="transmembrane region" description="Helical" evidence="7">
    <location>
        <begin position="278"/>
        <end position="302"/>
    </location>
</feature>
<sequence>MRLSFFIARRIAFNKGSSFSKFIINIAVAATAVSVAVMILATALVNGFQEVIQEKIFSFWGHLHINQYQPNAGPLTEEIPFTSRTSLIDSIKLAPGIRTISNYATKSAIIKSDKEIDGIIFKGVDKSYNWTQLKRFLQAGTLLQFNDSSYAPEIMISEYTARELKLKINDKAIIYFIQGGGLPPRARKLTVTGIYKTGIEEYDKTYVIGDLNLVRKLNDWAPDAVGGYEIMLTGYHNMDSTARYIDNNLLPDQLFTRTIRDIYPNIFDWLQLQNQNELIIIIIMTIVAVINMITAILILILERTNMIGIAKALGMRNWSIQKIFVYQAAYIILLGIFIGDVFGLGIAFLQQSTGIFKLPEESYYMSVAAVDVRWIDVLLINAGTFFICTIILLIPARIIRRITPVKAIQFK</sequence>
<feature type="transmembrane region" description="Helical" evidence="7">
    <location>
        <begin position="323"/>
        <end position="349"/>
    </location>
</feature>
<dbReference type="Pfam" id="PF12704">
    <property type="entry name" value="MacB_PCD"/>
    <property type="match status" value="1"/>
</dbReference>
<evidence type="ECO:0000256" key="6">
    <source>
        <dbReference type="ARBA" id="ARBA00023136"/>
    </source>
</evidence>
<dbReference type="GO" id="GO:0098797">
    <property type="term" value="C:plasma membrane protein complex"/>
    <property type="evidence" value="ECO:0007669"/>
    <property type="project" value="TreeGrafter"/>
</dbReference>
<name>A0A561PH15_9BACT</name>
<dbReference type="PANTHER" id="PTHR30489">
    <property type="entry name" value="LIPOPROTEIN-RELEASING SYSTEM TRANSMEMBRANE PROTEIN LOLE"/>
    <property type="match status" value="1"/>
</dbReference>
<keyword evidence="4 7" id="KW-0812">Transmembrane</keyword>
<feature type="transmembrane region" description="Helical" evidence="7">
    <location>
        <begin position="21"/>
        <end position="45"/>
    </location>
</feature>
<evidence type="ECO:0000259" key="9">
    <source>
        <dbReference type="Pfam" id="PF12704"/>
    </source>
</evidence>
<dbReference type="InterPro" id="IPR051447">
    <property type="entry name" value="Lipoprotein-release_system"/>
</dbReference>
<comment type="subcellular location">
    <subcellularLocation>
        <location evidence="1">Cell membrane</location>
        <topology evidence="1">Multi-pass membrane protein</topology>
    </subcellularLocation>
</comment>
<dbReference type="Pfam" id="PF02687">
    <property type="entry name" value="FtsX"/>
    <property type="match status" value="1"/>
</dbReference>
<dbReference type="AlphaFoldDB" id="A0A561PH15"/>
<dbReference type="PANTHER" id="PTHR30489:SF0">
    <property type="entry name" value="LIPOPROTEIN-RELEASING SYSTEM TRANSMEMBRANE PROTEIN LOLE"/>
    <property type="match status" value="1"/>
</dbReference>
<evidence type="ECO:0000259" key="8">
    <source>
        <dbReference type="Pfam" id="PF02687"/>
    </source>
</evidence>
<evidence type="ECO:0000256" key="3">
    <source>
        <dbReference type="ARBA" id="ARBA00022475"/>
    </source>
</evidence>
<dbReference type="OrthoDB" id="1522670at2"/>